<reference evidence="3" key="1">
    <citation type="submission" date="2013-11" db="EMBL/GenBank/DDBJ databases">
        <title>Genome sequence of the fusiform rust pathogen reveals effectors for host alternation and coevolution with pine.</title>
        <authorList>
            <consortium name="DOE Joint Genome Institute"/>
            <person name="Smith K."/>
            <person name="Pendleton A."/>
            <person name="Kubisiak T."/>
            <person name="Anderson C."/>
            <person name="Salamov A."/>
            <person name="Aerts A."/>
            <person name="Riley R."/>
            <person name="Clum A."/>
            <person name="Lindquist E."/>
            <person name="Ence D."/>
            <person name="Campbell M."/>
            <person name="Kronenberg Z."/>
            <person name="Feau N."/>
            <person name="Dhillon B."/>
            <person name="Hamelin R."/>
            <person name="Burleigh J."/>
            <person name="Smith J."/>
            <person name="Yandell M."/>
            <person name="Nelson C."/>
            <person name="Grigoriev I."/>
            <person name="Davis J."/>
        </authorList>
    </citation>
    <scope>NUCLEOTIDE SEQUENCE</scope>
    <source>
        <strain evidence="3">G11</strain>
    </source>
</reference>
<dbReference type="Proteomes" id="UP000886653">
    <property type="component" value="Unassembled WGS sequence"/>
</dbReference>
<dbReference type="AlphaFoldDB" id="A0A9P6NPZ2"/>
<sequence length="174" mass="19047">MVSFTKNSLLSISLVFISFSIINASPLIEEGSPLVKRSTRENAINQHQDFSRGQTFKKRSMMIKGAEAKFARAPAYKTKRSVGAPPSSGGSVSVNVKKRAVGTIPESGNVVVEATRQTQHSAVFAKRSVGGVELSNSLMKEKSPLQSIKRRGFQNPEKYTPARKYGSSKAWKRT</sequence>
<keyword evidence="2" id="KW-0732">Signal</keyword>
<dbReference type="EMBL" id="MU167240">
    <property type="protein sequence ID" value="KAG0148172.1"/>
    <property type="molecule type" value="Genomic_DNA"/>
</dbReference>
<name>A0A9P6NPZ2_9BASI</name>
<organism evidence="3 4">
    <name type="scientific">Cronartium quercuum f. sp. fusiforme G11</name>
    <dbReference type="NCBI Taxonomy" id="708437"/>
    <lineage>
        <taxon>Eukaryota</taxon>
        <taxon>Fungi</taxon>
        <taxon>Dikarya</taxon>
        <taxon>Basidiomycota</taxon>
        <taxon>Pucciniomycotina</taxon>
        <taxon>Pucciniomycetes</taxon>
        <taxon>Pucciniales</taxon>
        <taxon>Coleosporiaceae</taxon>
        <taxon>Cronartium</taxon>
    </lineage>
</organism>
<accession>A0A9P6NPZ2</accession>
<feature type="signal peptide" evidence="2">
    <location>
        <begin position="1"/>
        <end position="24"/>
    </location>
</feature>
<feature type="region of interest" description="Disordered" evidence="1">
    <location>
        <begin position="135"/>
        <end position="174"/>
    </location>
</feature>
<evidence type="ECO:0000256" key="1">
    <source>
        <dbReference type="SAM" id="MobiDB-lite"/>
    </source>
</evidence>
<comment type="caution">
    <text evidence="3">The sequence shown here is derived from an EMBL/GenBank/DDBJ whole genome shotgun (WGS) entry which is preliminary data.</text>
</comment>
<evidence type="ECO:0000256" key="2">
    <source>
        <dbReference type="SAM" id="SignalP"/>
    </source>
</evidence>
<gene>
    <name evidence="3" type="ORF">CROQUDRAFT_90718</name>
</gene>
<proteinExistence type="predicted"/>
<evidence type="ECO:0000313" key="4">
    <source>
        <dbReference type="Proteomes" id="UP000886653"/>
    </source>
</evidence>
<feature type="chain" id="PRO_5040298066" evidence="2">
    <location>
        <begin position="25"/>
        <end position="174"/>
    </location>
</feature>
<keyword evidence="4" id="KW-1185">Reference proteome</keyword>
<protein>
    <submittedName>
        <fullName evidence="3">Uncharacterized protein</fullName>
    </submittedName>
</protein>
<evidence type="ECO:0000313" key="3">
    <source>
        <dbReference type="EMBL" id="KAG0148172.1"/>
    </source>
</evidence>